<reference evidence="1" key="1">
    <citation type="journal article" date="2014" name="Front. Microbiol.">
        <title>High frequency of phylogenetically diverse reductive dehalogenase-homologous genes in deep subseafloor sedimentary metagenomes.</title>
        <authorList>
            <person name="Kawai M."/>
            <person name="Futagami T."/>
            <person name="Toyoda A."/>
            <person name="Takaki Y."/>
            <person name="Nishi S."/>
            <person name="Hori S."/>
            <person name="Arai W."/>
            <person name="Tsubouchi T."/>
            <person name="Morono Y."/>
            <person name="Uchiyama I."/>
            <person name="Ito T."/>
            <person name="Fujiyama A."/>
            <person name="Inagaki F."/>
            <person name="Takami H."/>
        </authorList>
    </citation>
    <scope>NUCLEOTIDE SEQUENCE</scope>
    <source>
        <strain evidence="1">Expedition CK06-06</strain>
    </source>
</reference>
<gene>
    <name evidence="1" type="ORF">S12H4_05683</name>
</gene>
<dbReference type="EMBL" id="BARW01001908">
    <property type="protein sequence ID" value="GAI65304.1"/>
    <property type="molecule type" value="Genomic_DNA"/>
</dbReference>
<accession>X1SC00</accession>
<proteinExistence type="predicted"/>
<sequence length="79" mass="9382">MGDEKILKDAVMRYLERTAERDPEWKLYLGRESLTAAQLRERLKKDKKLWKEIREWADALAVDMFNEGRKRIESNSGTP</sequence>
<protein>
    <submittedName>
        <fullName evidence="1">Uncharacterized protein</fullName>
    </submittedName>
</protein>
<dbReference type="AlphaFoldDB" id="X1SC00"/>
<comment type="caution">
    <text evidence="1">The sequence shown here is derived from an EMBL/GenBank/DDBJ whole genome shotgun (WGS) entry which is preliminary data.</text>
</comment>
<organism evidence="1">
    <name type="scientific">marine sediment metagenome</name>
    <dbReference type="NCBI Taxonomy" id="412755"/>
    <lineage>
        <taxon>unclassified sequences</taxon>
        <taxon>metagenomes</taxon>
        <taxon>ecological metagenomes</taxon>
    </lineage>
</organism>
<evidence type="ECO:0000313" key="1">
    <source>
        <dbReference type="EMBL" id="GAI65304.1"/>
    </source>
</evidence>
<name>X1SC00_9ZZZZ</name>